<dbReference type="OrthoDB" id="2436959at2759"/>
<accession>S8DNG3</accession>
<dbReference type="AlphaFoldDB" id="S8DNG3"/>
<dbReference type="STRING" id="743788.S8DNG3"/>
<sequence>MCAVNRSIPPRADSQYSIAHPGFTLAVVPPERHLHLKFTSPSAAPSLTSKSSHVQLLGPSRTIVDSENGNIESEEGINLDTLLDVNTTICVEAHTLFATTRRHFLPYVEQCTIDLVGLL</sequence>
<evidence type="ECO:0000313" key="1">
    <source>
        <dbReference type="EMBL" id="EPS92848.1"/>
    </source>
</evidence>
<proteinExistence type="predicted"/>
<evidence type="ECO:0000313" key="2">
    <source>
        <dbReference type="Proteomes" id="UP000015241"/>
    </source>
</evidence>
<organism evidence="1 2">
    <name type="scientific">Fomitopsis schrenkii</name>
    <name type="common">Brown rot fungus</name>
    <dbReference type="NCBI Taxonomy" id="2126942"/>
    <lineage>
        <taxon>Eukaryota</taxon>
        <taxon>Fungi</taxon>
        <taxon>Dikarya</taxon>
        <taxon>Basidiomycota</taxon>
        <taxon>Agaricomycotina</taxon>
        <taxon>Agaricomycetes</taxon>
        <taxon>Polyporales</taxon>
        <taxon>Fomitopsis</taxon>
    </lineage>
</organism>
<gene>
    <name evidence="1" type="ORF">FOMPIDRAFT_102099</name>
</gene>
<dbReference type="Proteomes" id="UP000015241">
    <property type="component" value="Unassembled WGS sequence"/>
</dbReference>
<keyword evidence="2" id="KW-1185">Reference proteome</keyword>
<dbReference type="EMBL" id="KE504333">
    <property type="protein sequence ID" value="EPS92848.1"/>
    <property type="molecule type" value="Genomic_DNA"/>
</dbReference>
<reference evidence="1 2" key="1">
    <citation type="journal article" date="2012" name="Science">
        <title>The Paleozoic origin of enzymatic lignin decomposition reconstructed from 31 fungal genomes.</title>
        <authorList>
            <person name="Floudas D."/>
            <person name="Binder M."/>
            <person name="Riley R."/>
            <person name="Barry K."/>
            <person name="Blanchette R.A."/>
            <person name="Henrissat B."/>
            <person name="Martinez A.T."/>
            <person name="Otillar R."/>
            <person name="Spatafora J.W."/>
            <person name="Yadav J.S."/>
            <person name="Aerts A."/>
            <person name="Benoit I."/>
            <person name="Boyd A."/>
            <person name="Carlson A."/>
            <person name="Copeland A."/>
            <person name="Coutinho P.M."/>
            <person name="de Vries R.P."/>
            <person name="Ferreira P."/>
            <person name="Findley K."/>
            <person name="Foster B."/>
            <person name="Gaskell J."/>
            <person name="Glotzer D."/>
            <person name="Gorecki P."/>
            <person name="Heitman J."/>
            <person name="Hesse C."/>
            <person name="Hori C."/>
            <person name="Igarashi K."/>
            <person name="Jurgens J.A."/>
            <person name="Kallen N."/>
            <person name="Kersten P."/>
            <person name="Kohler A."/>
            <person name="Kuees U."/>
            <person name="Kumar T.K.A."/>
            <person name="Kuo A."/>
            <person name="LaButti K."/>
            <person name="Larrondo L.F."/>
            <person name="Lindquist E."/>
            <person name="Ling A."/>
            <person name="Lombard V."/>
            <person name="Lucas S."/>
            <person name="Lundell T."/>
            <person name="Martin R."/>
            <person name="McLaughlin D.J."/>
            <person name="Morgenstern I."/>
            <person name="Morin E."/>
            <person name="Murat C."/>
            <person name="Nagy L.G."/>
            <person name="Nolan M."/>
            <person name="Ohm R.A."/>
            <person name="Patyshakuliyeva A."/>
            <person name="Rokas A."/>
            <person name="Ruiz-Duenas F.J."/>
            <person name="Sabat G."/>
            <person name="Salamov A."/>
            <person name="Samejima M."/>
            <person name="Schmutz J."/>
            <person name="Slot J.C."/>
            <person name="St John F."/>
            <person name="Stenlid J."/>
            <person name="Sun H."/>
            <person name="Sun S."/>
            <person name="Syed K."/>
            <person name="Tsang A."/>
            <person name="Wiebenga A."/>
            <person name="Young D."/>
            <person name="Pisabarro A."/>
            <person name="Eastwood D.C."/>
            <person name="Martin F."/>
            <person name="Cullen D."/>
            <person name="Grigoriev I.V."/>
            <person name="Hibbett D.S."/>
        </authorList>
    </citation>
    <scope>NUCLEOTIDE SEQUENCE</scope>
    <source>
        <strain evidence="2">FP-58527</strain>
    </source>
</reference>
<dbReference type="InParanoid" id="S8DNG3"/>
<dbReference type="HOGENOM" id="CLU_2061530_0_0_1"/>
<name>S8DNG3_FOMSC</name>
<protein>
    <submittedName>
        <fullName evidence="1">Uncharacterized protein</fullName>
    </submittedName>
</protein>